<gene>
    <name evidence="1" type="ORF">BC6307_05350</name>
</gene>
<proteinExistence type="predicted"/>
<evidence type="ECO:0000313" key="1">
    <source>
        <dbReference type="EMBL" id="AST90749.1"/>
    </source>
</evidence>
<evidence type="ECO:0000313" key="2">
    <source>
        <dbReference type="Proteomes" id="UP000215224"/>
    </source>
</evidence>
<dbReference type="Proteomes" id="UP000215224">
    <property type="component" value="Chromosome"/>
</dbReference>
<dbReference type="RefSeq" id="WP_066412033.1">
    <property type="nucleotide sequence ID" value="NZ_CP018866.1"/>
</dbReference>
<reference evidence="1 2" key="1">
    <citation type="submission" date="2016-12" db="EMBL/GenBank/DDBJ databases">
        <title>The whole genome sequencing and assembly of Bacillus cohnii DSM 6307T strain.</title>
        <authorList>
            <person name="Lee Y.-J."/>
            <person name="Yi H."/>
            <person name="Bahn Y.-S."/>
            <person name="Kim J.F."/>
            <person name="Lee D.-W."/>
        </authorList>
    </citation>
    <scope>NUCLEOTIDE SEQUENCE [LARGE SCALE GENOMIC DNA]</scope>
    <source>
        <strain evidence="1 2">DSM 6307</strain>
    </source>
</reference>
<keyword evidence="2" id="KW-1185">Reference proteome</keyword>
<protein>
    <submittedName>
        <fullName evidence="1">Uncharacterized protein</fullName>
    </submittedName>
</protein>
<sequence>MNEGKSFIKQSKMNNTVKIGPEYVRVKTDSHKRQKGKEVIVEGIVCHVGIDFVDILLDDDHTVTLLTEYIKQVEWNDKHVRNVNKCKHSGDCRCIIFESLKDRHNNKRNNKTCFTCNNSPCNCNINKNSRKMEHKNRERESKEKNNCPECHSKINCHPKYTCYCDYPIPFCDDRIELRLAGLTHNVNFELLQKKGYHGKFLLEGYNLCC</sequence>
<dbReference type="EMBL" id="CP018866">
    <property type="protein sequence ID" value="AST90749.1"/>
    <property type="molecule type" value="Genomic_DNA"/>
</dbReference>
<accession>A0A223KMR8</accession>
<dbReference type="AlphaFoldDB" id="A0A223KMR8"/>
<dbReference type="KEGG" id="bcoh:BC6307_05350"/>
<name>A0A223KMR8_9BACI</name>
<organism evidence="1 2">
    <name type="scientific">Sutcliffiella cohnii</name>
    <dbReference type="NCBI Taxonomy" id="33932"/>
    <lineage>
        <taxon>Bacteria</taxon>
        <taxon>Bacillati</taxon>
        <taxon>Bacillota</taxon>
        <taxon>Bacilli</taxon>
        <taxon>Bacillales</taxon>
        <taxon>Bacillaceae</taxon>
        <taxon>Sutcliffiella</taxon>
    </lineage>
</organism>